<dbReference type="SUPFAM" id="SSF50998">
    <property type="entry name" value="Quinoprotein alcohol dehydrogenase-like"/>
    <property type="match status" value="1"/>
</dbReference>
<dbReference type="InterPro" id="IPR036465">
    <property type="entry name" value="vWFA_dom_sf"/>
</dbReference>
<dbReference type="InterPro" id="IPR018391">
    <property type="entry name" value="PQQ_b-propeller_rpt"/>
</dbReference>
<proteinExistence type="inferred from homology"/>
<dbReference type="Proteomes" id="UP000245474">
    <property type="component" value="Unassembled WGS sequence"/>
</dbReference>
<organism evidence="9 10">
    <name type="scientific">Sediminicurvatus halobius</name>
    <dbReference type="NCBI Taxonomy" id="2182432"/>
    <lineage>
        <taxon>Bacteria</taxon>
        <taxon>Pseudomonadati</taxon>
        <taxon>Pseudomonadota</taxon>
        <taxon>Gammaproteobacteria</taxon>
        <taxon>Chromatiales</taxon>
        <taxon>Ectothiorhodospiraceae</taxon>
        <taxon>Sediminicurvatus</taxon>
    </lineage>
</organism>
<evidence type="ECO:0000256" key="2">
    <source>
        <dbReference type="ARBA" id="ARBA00008387"/>
    </source>
</evidence>
<dbReference type="InterPro" id="IPR011047">
    <property type="entry name" value="Quinoprotein_ADH-like_sf"/>
</dbReference>
<feature type="chain" id="PRO_5015452911" description="PilY1 beta-propeller domain-containing protein" evidence="7">
    <location>
        <begin position="41"/>
        <end position="1251"/>
    </location>
</feature>
<evidence type="ECO:0000259" key="8">
    <source>
        <dbReference type="Pfam" id="PF05567"/>
    </source>
</evidence>
<dbReference type="Pfam" id="PF05567">
    <property type="entry name" value="T4P_PilY1"/>
    <property type="match status" value="2"/>
</dbReference>
<dbReference type="SMART" id="SM00564">
    <property type="entry name" value="PQQ"/>
    <property type="match status" value="2"/>
</dbReference>
<keyword evidence="10" id="KW-1185">Reference proteome</keyword>
<comment type="caution">
    <text evidence="9">The sequence shown here is derived from an EMBL/GenBank/DDBJ whole genome shotgun (WGS) entry which is preliminary data.</text>
</comment>
<accession>A0A2U2N850</accession>
<evidence type="ECO:0000256" key="6">
    <source>
        <dbReference type="ARBA" id="ARBA00023263"/>
    </source>
</evidence>
<feature type="domain" description="PilY1 beta-propeller" evidence="8">
    <location>
        <begin position="705"/>
        <end position="915"/>
    </location>
</feature>
<keyword evidence="3" id="KW-1029">Fimbrium biogenesis</keyword>
<dbReference type="AlphaFoldDB" id="A0A2U2N850"/>
<reference evidence="9 10" key="1">
    <citation type="submission" date="2018-05" db="EMBL/GenBank/DDBJ databases">
        <title>Spiribacter halobius sp. nov., a moderately halophilic bacterium isolated from marine solar saltern.</title>
        <authorList>
            <person name="Zheng W.-S."/>
            <person name="Lu D.-C."/>
            <person name="Du Z.-J."/>
        </authorList>
    </citation>
    <scope>NUCLEOTIDE SEQUENCE [LARGE SCALE GENOMIC DNA]</scope>
    <source>
        <strain evidence="9 10">E85</strain>
    </source>
</reference>
<dbReference type="Gene3D" id="3.40.50.410">
    <property type="entry name" value="von Willebrand factor, type A domain"/>
    <property type="match status" value="1"/>
</dbReference>
<dbReference type="InterPro" id="IPR008707">
    <property type="entry name" value="B-propeller_PilY1"/>
</dbReference>
<evidence type="ECO:0000313" key="9">
    <source>
        <dbReference type="EMBL" id="PWG65144.1"/>
    </source>
</evidence>
<keyword evidence="4" id="KW-0479">Metal-binding</keyword>
<evidence type="ECO:0000256" key="7">
    <source>
        <dbReference type="SAM" id="SignalP"/>
    </source>
</evidence>
<feature type="domain" description="PilY1 beta-propeller" evidence="8">
    <location>
        <begin position="949"/>
        <end position="1068"/>
    </location>
</feature>
<comment type="subcellular location">
    <subcellularLocation>
        <location evidence="1">Fimbrium</location>
    </subcellularLocation>
</comment>
<evidence type="ECO:0000313" key="10">
    <source>
        <dbReference type="Proteomes" id="UP000245474"/>
    </source>
</evidence>
<sequence>MTNRRSVMTLGSNRLATAASRRALWVAVFGACALSPAALAQLDISQNALEALTPVEPNVVVLNDDSGSMDWEVMTTDVGAEFLFSGTQPDGTSPADAGDPVHRDADNDGNPDCTFASNGRPGYLYIAEFASNTYGDNGLDCNTADDDSWRARNSDFNRLYFNPQQTYTPWAGVDADGDAFTDIDATNAPDDPYDPADYKDLTSEGSGWDGGTSHQALTGGFRFFTWSDDDGDGLFDNGEERKYEIGSLSATDLADLNAWLQNRYAADAKQYASTDEIQQNFANWFSYYRSREFAAKAGLSRTIRDNTSARIGYATINNNSNNRIPVATMNVSPSSGNKRSLLDQLYETRSASGTPLRENLQEIGRYFACESNSIFGDAICPQTQDEDGNNESGAACRQNYAILMTDGYYNGNDPSVGNADGDNDSDFDGGAFEDGLSNTLADVAMYYYERDLHDTLTDLVPTTARDRNLFRGSDELGEVMHQHMATYTIGFGVNGTLDEMPGGPDDPDTKFWPGTSGDGRIDDLRHAAFNGRGSYLSARDPDELATSLEEIFSEIAAGVGAGSAVAFNTQNIRSDSLVFRAFYDTKTNTGDLIAQQVNDDGTLGSTAWRAAEQLDGRTSESSDTRRIVTYDPDALSGIAFDWSSLTTDQQGALHVPVPPALTTARQDNGGVGDERLGWVRGHSVDEGIAIDEGELREREVNEGRLGDITHSSPVFVGRPPFSGRNGGAWPASSGDTYPEFQEANASRDGVVYVGANDGMLHAFSTDTGEELFAYVPSILIDDLPDLASPEYNHRFFVDASPQVNDVFMGGSWQTTLIGGLGAGGRGYFALDITDPSDFTTETGAAGQVLWEFVGGTGAEADDASLGLTFSEPVIAMSNDEASGEKRWVAIFGNGYNSDDPNGNASLFVLFLDGGTDGVWTEGTDYFRLDTGIGFDDYNSATMPHLTSTTPNGIGDIRAIDYDGNGTVDVVYAGDLQGNLHRFDLSSSNTNQWDLDGTLFQASYADGSGDRQPITKAPVAVRHPDGGLVLVQGTGSWMTNADATSDEIQSIYGIWDDDPLGNLNAVTHSELIEQQFINEVDPVNGFVVRTLTNNEVDWSTDMGWYIDLDAPAAGSSTGSPEFPGERAVRNMQLRGGIAFVNTVIPKVDAACGTIVGGFELGFDPLTGSTPEVVVFDTNGDGVFDVNDNVGGLEGQLNRVTGLRFEGGVPTDSGFIENFRVTQVGDEVRSMGTNTGGTGPVGRRSWREVIPSL</sequence>
<dbReference type="GO" id="GO:0046872">
    <property type="term" value="F:metal ion binding"/>
    <property type="evidence" value="ECO:0007669"/>
    <property type="project" value="UniProtKB-KW"/>
</dbReference>
<gene>
    <name evidence="9" type="ORF">DEM34_02375</name>
</gene>
<keyword evidence="6" id="KW-0281">Fimbrium</keyword>
<feature type="signal peptide" evidence="7">
    <location>
        <begin position="1"/>
        <end position="40"/>
    </location>
</feature>
<dbReference type="GO" id="GO:0009289">
    <property type="term" value="C:pilus"/>
    <property type="evidence" value="ECO:0007669"/>
    <property type="project" value="UniProtKB-SubCell"/>
</dbReference>
<evidence type="ECO:0000256" key="5">
    <source>
        <dbReference type="ARBA" id="ARBA00022837"/>
    </source>
</evidence>
<keyword evidence="7" id="KW-0732">Signal</keyword>
<evidence type="ECO:0000256" key="4">
    <source>
        <dbReference type="ARBA" id="ARBA00022723"/>
    </source>
</evidence>
<protein>
    <recommendedName>
        <fullName evidence="8">PilY1 beta-propeller domain-containing protein</fullName>
    </recommendedName>
</protein>
<name>A0A2U2N850_9GAMM</name>
<comment type="similarity">
    <text evidence="2">Belongs to the PilY1 family.</text>
</comment>
<evidence type="ECO:0000256" key="1">
    <source>
        <dbReference type="ARBA" id="ARBA00004561"/>
    </source>
</evidence>
<dbReference type="EMBL" id="QFFI01000003">
    <property type="protein sequence ID" value="PWG65144.1"/>
    <property type="molecule type" value="Genomic_DNA"/>
</dbReference>
<evidence type="ECO:0000256" key="3">
    <source>
        <dbReference type="ARBA" id="ARBA00022558"/>
    </source>
</evidence>
<keyword evidence="5" id="KW-0106">Calcium</keyword>